<dbReference type="GO" id="GO:0005886">
    <property type="term" value="C:plasma membrane"/>
    <property type="evidence" value="ECO:0007669"/>
    <property type="project" value="UniProtKB-SubCell"/>
</dbReference>
<evidence type="ECO:0000256" key="13">
    <source>
        <dbReference type="ARBA" id="ARBA00023180"/>
    </source>
</evidence>
<evidence type="ECO:0000313" key="19">
    <source>
        <dbReference type="EMBL" id="CZR67457.1"/>
    </source>
</evidence>
<dbReference type="EMBL" id="FJOG01000044">
    <property type="protein sequence ID" value="CZR67457.1"/>
    <property type="molecule type" value="Genomic_DNA"/>
</dbReference>
<feature type="binding site" description="axial binding residue" evidence="15">
    <location>
        <position position="27"/>
    </location>
    <ligand>
        <name>heme</name>
        <dbReference type="ChEBI" id="CHEBI:30413"/>
    </ligand>
    <ligandPart>
        <name>Fe</name>
        <dbReference type="ChEBI" id="CHEBI:18248"/>
    </ligandPart>
</feature>
<feature type="region of interest" description="Disordered" evidence="16">
    <location>
        <begin position="200"/>
        <end position="253"/>
    </location>
</feature>
<evidence type="ECO:0000313" key="20">
    <source>
        <dbReference type="Proteomes" id="UP000184330"/>
    </source>
</evidence>
<evidence type="ECO:0000256" key="15">
    <source>
        <dbReference type="PROSITE-ProRule" id="PRU01356"/>
    </source>
</evidence>
<dbReference type="GO" id="GO:0046872">
    <property type="term" value="F:metal ion binding"/>
    <property type="evidence" value="ECO:0007669"/>
    <property type="project" value="UniProtKB-UniRule"/>
</dbReference>
<evidence type="ECO:0000256" key="11">
    <source>
        <dbReference type="ARBA" id="ARBA00023136"/>
    </source>
</evidence>
<dbReference type="PANTHER" id="PTHR37928:SF2">
    <property type="entry name" value="GPI ANCHORED CFEM DOMAIN PROTEIN (AFU_ORTHOLOGUE AFUA_6G10580)"/>
    <property type="match status" value="1"/>
</dbReference>
<organism evidence="19 20">
    <name type="scientific">Phialocephala subalpina</name>
    <dbReference type="NCBI Taxonomy" id="576137"/>
    <lineage>
        <taxon>Eukaryota</taxon>
        <taxon>Fungi</taxon>
        <taxon>Dikarya</taxon>
        <taxon>Ascomycota</taxon>
        <taxon>Pezizomycotina</taxon>
        <taxon>Leotiomycetes</taxon>
        <taxon>Helotiales</taxon>
        <taxon>Mollisiaceae</taxon>
        <taxon>Phialocephala</taxon>
        <taxon>Phialocephala fortinii species complex</taxon>
    </lineage>
</organism>
<evidence type="ECO:0000256" key="3">
    <source>
        <dbReference type="ARBA" id="ARBA00010031"/>
    </source>
</evidence>
<keyword evidence="14" id="KW-0449">Lipoprotein</keyword>
<keyword evidence="13" id="KW-0325">Glycoprotein</keyword>
<feature type="region of interest" description="Disordered" evidence="16">
    <location>
        <begin position="301"/>
        <end position="378"/>
    </location>
</feature>
<evidence type="ECO:0000256" key="16">
    <source>
        <dbReference type="SAM" id="MobiDB-lite"/>
    </source>
</evidence>
<evidence type="ECO:0000256" key="2">
    <source>
        <dbReference type="ARBA" id="ARBA00004613"/>
    </source>
</evidence>
<dbReference type="Pfam" id="PF05730">
    <property type="entry name" value="CFEM"/>
    <property type="match status" value="1"/>
</dbReference>
<evidence type="ECO:0000256" key="1">
    <source>
        <dbReference type="ARBA" id="ARBA00004609"/>
    </source>
</evidence>
<dbReference type="Proteomes" id="UP000184330">
    <property type="component" value="Unassembled WGS sequence"/>
</dbReference>
<evidence type="ECO:0000256" key="10">
    <source>
        <dbReference type="ARBA" id="ARBA00023004"/>
    </source>
</evidence>
<keyword evidence="6 15" id="KW-0349">Heme</keyword>
<keyword evidence="4" id="KW-1003">Cell membrane</keyword>
<dbReference type="STRING" id="576137.A0A1L7XRA2"/>
<reference evidence="19 20" key="1">
    <citation type="submission" date="2016-03" db="EMBL/GenBank/DDBJ databases">
        <authorList>
            <person name="Ploux O."/>
        </authorList>
    </citation>
    <scope>NUCLEOTIDE SEQUENCE [LARGE SCALE GENOMIC DNA]</scope>
    <source>
        <strain evidence="19 20">UAMH 11012</strain>
    </source>
</reference>
<proteinExistence type="inferred from homology"/>
<sequence>MSLPSCAESCLAGYESASTIAGCNAADIARICSNTTFISSITCCIVDTRNTADQVACVTYAQNLCSADGVSRLPTSASCPASSTSSRRSSSNPTSSSVLTESSLPGSSSTPQTSQLSSSKTPSTPTTSNIPTTSSPLSAPATSRPTTSSATSSTSSSVTPAAATSSGLSSGAEAGITIKVLGIVAILALIVLLLRPRKSSKDVLNTEESHPGDLELPTESDTHEMERKNLTSEHSASAAYWSTDPNLPELLTNEDAKGNINTEQDYAPYSAGSPSSPTAVELSAENPVFLRHDSQTHYESYRPPVELEPTPEPNTTGLNEMAADTRPRSPSESSQSSSRMEELQAKRDKIRAEKKTLAESPRAGRNGSRIGTRDDGRA</sequence>
<protein>
    <recommendedName>
        <fullName evidence="18">CFEM domain-containing protein</fullName>
    </recommendedName>
</protein>
<evidence type="ECO:0000256" key="8">
    <source>
        <dbReference type="ARBA" id="ARBA00022723"/>
    </source>
</evidence>
<keyword evidence="5" id="KW-0964">Secreted</keyword>
<feature type="transmembrane region" description="Helical" evidence="17">
    <location>
        <begin position="174"/>
        <end position="194"/>
    </location>
</feature>
<keyword evidence="10 15" id="KW-0408">Iron</keyword>
<keyword evidence="9" id="KW-0732">Signal</keyword>
<feature type="compositionally biased region" description="Basic and acidic residues" evidence="16">
    <location>
        <begin position="220"/>
        <end position="231"/>
    </location>
</feature>
<comment type="similarity">
    <text evidence="3">Belongs to the RBT5 family.</text>
</comment>
<keyword evidence="11 17" id="KW-0472">Membrane</keyword>
<accession>A0A1L7XRA2</accession>
<feature type="compositionally biased region" description="Basic and acidic residues" evidence="16">
    <location>
        <begin position="339"/>
        <end position="357"/>
    </location>
</feature>
<comment type="caution">
    <text evidence="15">Lacks conserved residue(s) required for the propagation of feature annotation.</text>
</comment>
<dbReference type="OrthoDB" id="3065412at2759"/>
<evidence type="ECO:0000256" key="17">
    <source>
        <dbReference type="SAM" id="Phobius"/>
    </source>
</evidence>
<dbReference type="PROSITE" id="PS52012">
    <property type="entry name" value="CFEM"/>
    <property type="match status" value="1"/>
</dbReference>
<evidence type="ECO:0000256" key="4">
    <source>
        <dbReference type="ARBA" id="ARBA00022475"/>
    </source>
</evidence>
<name>A0A1L7XRA2_9HELO</name>
<comment type="subcellular location">
    <subcellularLocation>
        <location evidence="1">Cell membrane</location>
        <topology evidence="1">Lipid-anchor</topology>
        <topology evidence="1">GPI-anchor</topology>
    </subcellularLocation>
    <subcellularLocation>
        <location evidence="2">Secreted</location>
    </subcellularLocation>
</comment>
<evidence type="ECO:0000256" key="6">
    <source>
        <dbReference type="ARBA" id="ARBA00022617"/>
    </source>
</evidence>
<evidence type="ECO:0000256" key="7">
    <source>
        <dbReference type="ARBA" id="ARBA00022622"/>
    </source>
</evidence>
<keyword evidence="17" id="KW-1133">Transmembrane helix</keyword>
<dbReference type="InterPro" id="IPR051735">
    <property type="entry name" value="CFEM_domain"/>
</dbReference>
<feature type="disulfide bond" evidence="15">
    <location>
        <begin position="32"/>
        <end position="65"/>
    </location>
</feature>
<evidence type="ECO:0000256" key="9">
    <source>
        <dbReference type="ARBA" id="ARBA00022729"/>
    </source>
</evidence>
<evidence type="ECO:0000259" key="18">
    <source>
        <dbReference type="PROSITE" id="PS52012"/>
    </source>
</evidence>
<evidence type="ECO:0000256" key="5">
    <source>
        <dbReference type="ARBA" id="ARBA00022525"/>
    </source>
</evidence>
<feature type="domain" description="CFEM" evidence="18">
    <location>
        <begin position="1"/>
        <end position="94"/>
    </location>
</feature>
<gene>
    <name evidence="19" type="ORF">PAC_17356</name>
</gene>
<dbReference type="InterPro" id="IPR008427">
    <property type="entry name" value="Extracellular_membr_CFEM_dom"/>
</dbReference>
<dbReference type="GO" id="GO:0005576">
    <property type="term" value="C:extracellular region"/>
    <property type="evidence" value="ECO:0007669"/>
    <property type="project" value="UniProtKB-SubCell"/>
</dbReference>
<keyword evidence="20" id="KW-1185">Reference proteome</keyword>
<evidence type="ECO:0000256" key="14">
    <source>
        <dbReference type="ARBA" id="ARBA00023288"/>
    </source>
</evidence>
<dbReference type="AlphaFoldDB" id="A0A1L7XRA2"/>
<dbReference type="GO" id="GO:0098552">
    <property type="term" value="C:side of membrane"/>
    <property type="evidence" value="ECO:0007669"/>
    <property type="project" value="UniProtKB-KW"/>
</dbReference>
<dbReference type="PANTHER" id="PTHR37928">
    <property type="entry name" value="CFEM DOMAIN PROTEIN (AFU_ORTHOLOGUE AFUA_6G14090)"/>
    <property type="match status" value="1"/>
</dbReference>
<keyword evidence="12 15" id="KW-1015">Disulfide bond</keyword>
<feature type="region of interest" description="Disordered" evidence="16">
    <location>
        <begin position="76"/>
        <end position="169"/>
    </location>
</feature>
<keyword evidence="7" id="KW-0336">GPI-anchor</keyword>
<feature type="compositionally biased region" description="Low complexity" evidence="16">
    <location>
        <begin position="266"/>
        <end position="277"/>
    </location>
</feature>
<feature type="region of interest" description="Disordered" evidence="16">
    <location>
        <begin position="262"/>
        <end position="281"/>
    </location>
</feature>
<keyword evidence="8 15" id="KW-0479">Metal-binding</keyword>
<keyword evidence="17" id="KW-0812">Transmembrane</keyword>
<evidence type="ECO:0000256" key="12">
    <source>
        <dbReference type="ARBA" id="ARBA00023157"/>
    </source>
</evidence>